<feature type="compositionally biased region" description="Low complexity" evidence="1">
    <location>
        <begin position="148"/>
        <end position="161"/>
    </location>
</feature>
<dbReference type="RefSeq" id="XP_038065714.1">
    <property type="nucleotide sequence ID" value="XM_038209786.1"/>
</dbReference>
<dbReference type="OrthoDB" id="6152067at2759"/>
<dbReference type="PANTHER" id="PTHR47331">
    <property type="entry name" value="PHD-TYPE DOMAIN-CONTAINING PROTEIN"/>
    <property type="match status" value="1"/>
</dbReference>
<reference evidence="2" key="1">
    <citation type="submission" date="2022-11" db="UniProtKB">
        <authorList>
            <consortium name="EnsemblMetazoa"/>
        </authorList>
    </citation>
    <scope>IDENTIFICATION</scope>
</reference>
<dbReference type="Proteomes" id="UP000887568">
    <property type="component" value="Unplaced"/>
</dbReference>
<feature type="region of interest" description="Disordered" evidence="1">
    <location>
        <begin position="56"/>
        <end position="237"/>
    </location>
</feature>
<name>A0A914AQJ6_PATMI</name>
<dbReference type="PANTHER" id="PTHR47331:SF6">
    <property type="entry name" value="DOUBLECORTIN DOMAIN-CONTAINING PROTEIN"/>
    <property type="match status" value="1"/>
</dbReference>
<keyword evidence="3" id="KW-1185">Reference proteome</keyword>
<dbReference type="GeneID" id="119735847"/>
<feature type="compositionally biased region" description="Acidic residues" evidence="1">
    <location>
        <begin position="60"/>
        <end position="79"/>
    </location>
</feature>
<proteinExistence type="predicted"/>
<sequence>MSSISSCGSTASSKARASAKKAALKVRLQRLAEMEQLEQAELKLKQQKCRFEQETALAEAEAEEQVYESLEADPLDDATSEIKQAASPPLLSDPWWSGQPLQSSNLFDTPPEEINRTLPPPVVPITSSSLAVTHSNPQPSPAIQLADPTSQPFPVSQPSSFKPETSAVHQPVHPNQQPSPVIQPADPTLQASPVNRPAHLNPQSPPVSQSVDSNLTPSPVSQPVHPSPQASPFSANQRLQQQPVNIMSEMGNIMFRKELLALSLRGFNDSTPMYRTWKASIVSSVKELNIPPSQELNLVMKWLGNDSRKLVEPLYSVYIDQPAEALKQIWSLLDDTYGSPEAIESNVMTRLQEFPKLSAKESSKLLQLDHLLLEVLHLKKSGKYPGLASLDSAHGINPIVQKLPPGLQDKWMKHGSKYKSSNARLFPPFEVFHGFIHSEAKMRNDPSFLVCRPCTASESNVTSDKVKSIKPVSVWKTEVINATNPREEDLQMCVLHNSQHPLHECRFFRKKPLLERKQLLKELGVCYKCCMTWKHVARNCKNPIKCEDCGSDRHVTALHIRIPPRLSQEQSGSKGADIQAGSSTEITNACTDLCSSFPRGKSCAKICKVEVYREDQQEQTVPAYAVIDDQSNTTLAKGELFDLLGISSPPTTYAMKTCAGSIEVTGRDTTKLWIKSTDGRTCIKLPSVRECVMIPDKLEEIPSPEVARHHLHLQRIANEIEPIDPAIPILLLIGRDVLQAHKVREQINGPDNAPYAQRLDLGWVIVGDACLDGLHKKVGISVHNTGLLDNTGRQSTVFEPSRSSRQVCDF</sequence>
<feature type="compositionally biased region" description="Low complexity" evidence="1">
    <location>
        <begin position="206"/>
        <end position="232"/>
    </location>
</feature>
<evidence type="ECO:0000313" key="2">
    <source>
        <dbReference type="EnsemblMetazoa" id="XP_038065714.1"/>
    </source>
</evidence>
<protein>
    <submittedName>
        <fullName evidence="2">Uncharacterized protein</fullName>
    </submittedName>
</protein>
<organism evidence="2 3">
    <name type="scientific">Patiria miniata</name>
    <name type="common">Bat star</name>
    <name type="synonym">Asterina miniata</name>
    <dbReference type="NCBI Taxonomy" id="46514"/>
    <lineage>
        <taxon>Eukaryota</taxon>
        <taxon>Metazoa</taxon>
        <taxon>Echinodermata</taxon>
        <taxon>Eleutherozoa</taxon>
        <taxon>Asterozoa</taxon>
        <taxon>Asteroidea</taxon>
        <taxon>Valvatacea</taxon>
        <taxon>Valvatida</taxon>
        <taxon>Asterinidae</taxon>
        <taxon>Patiria</taxon>
    </lineage>
</organism>
<feature type="compositionally biased region" description="Polar residues" evidence="1">
    <location>
        <begin position="125"/>
        <end position="137"/>
    </location>
</feature>
<accession>A0A914AQJ6</accession>
<dbReference type="OMA" id="HIRIPPR"/>
<dbReference type="AlphaFoldDB" id="A0A914AQJ6"/>
<dbReference type="EnsemblMetazoa" id="XM_038209786.1">
    <property type="protein sequence ID" value="XP_038065714.1"/>
    <property type="gene ID" value="LOC119735847"/>
</dbReference>
<evidence type="ECO:0000256" key="1">
    <source>
        <dbReference type="SAM" id="MobiDB-lite"/>
    </source>
</evidence>
<evidence type="ECO:0000313" key="3">
    <source>
        <dbReference type="Proteomes" id="UP000887568"/>
    </source>
</evidence>